<dbReference type="InterPro" id="IPR024455">
    <property type="entry name" value="Phage_capsid"/>
</dbReference>
<protein>
    <submittedName>
        <fullName evidence="4">Phage capsid family protein</fullName>
    </submittedName>
</protein>
<dbReference type="Pfam" id="PF05065">
    <property type="entry name" value="Phage_capsid"/>
    <property type="match status" value="1"/>
</dbReference>
<dbReference type="EMBL" id="JYGQ01000004">
    <property type="protein sequence ID" value="KJQ69862.1"/>
    <property type="molecule type" value="Genomic_DNA"/>
</dbReference>
<evidence type="ECO:0000259" key="3">
    <source>
        <dbReference type="Pfam" id="PF05065"/>
    </source>
</evidence>
<proteinExistence type="predicted"/>
<dbReference type="PATRIC" id="fig|28037.100.peg.189"/>
<feature type="region of interest" description="Disordered" evidence="2">
    <location>
        <begin position="84"/>
        <end position="104"/>
    </location>
</feature>
<dbReference type="InterPro" id="IPR054612">
    <property type="entry name" value="Phage_capsid-like_C"/>
</dbReference>
<dbReference type="Proteomes" id="UP000033415">
    <property type="component" value="Unassembled WGS sequence"/>
</dbReference>
<dbReference type="AlphaFoldDB" id="A0A081QD02"/>
<evidence type="ECO:0000256" key="2">
    <source>
        <dbReference type="SAM" id="MobiDB-lite"/>
    </source>
</evidence>
<sequence length="390" mass="43568">MNKALIFGARMRAKATKVVELEETIEELNKRSVVELEKLDRAETDEEVSAVEKTVDDLQKEIEEKEAEKAQLEKEIDELEKQIEEQNRKAPTYPSKEKRGGQKLEQRDAIAKYIRTGQTRDIVGLKTTDSGSAALIPTEVLKPHFVNKTRNPLLDLVEGVKVNSGSGKYPLIKKTDGVMVSTEELKSNPELGKPAISEIDYSIKTYRGYVPVSQEMIDDADYDIMSIVEDEVFNQGENTELSLVAAVLKKATQADAAGFDGIKDIYNKKLKSIYKASIVVTKSMFAALDKVKDKDGRYMLQTDVASPTGYSFGGKTIYKVDDTVFGDEGDMKFFIGDVTEFVKKFDRAQVSVKWVNNDIYGQLLGLFIRLDIKKVDEEAGFFGTYTDAAG</sequence>
<evidence type="ECO:0000256" key="1">
    <source>
        <dbReference type="ARBA" id="ARBA00004328"/>
    </source>
</evidence>
<dbReference type="NCBIfam" id="TIGR01554">
    <property type="entry name" value="major_cap_HK97"/>
    <property type="match status" value="1"/>
</dbReference>
<dbReference type="SUPFAM" id="SSF56563">
    <property type="entry name" value="Major capsid protein gp5"/>
    <property type="match status" value="1"/>
</dbReference>
<feature type="compositionally biased region" description="Basic and acidic residues" evidence="2">
    <location>
        <begin position="95"/>
        <end position="104"/>
    </location>
</feature>
<name>A0A081QD02_STRMT</name>
<comment type="caution">
    <text evidence="4">The sequence shown here is derived from an EMBL/GenBank/DDBJ whole genome shotgun (WGS) entry which is preliminary data.</text>
</comment>
<gene>
    <name evidence="4" type="ORF">TZ91_01700</name>
</gene>
<evidence type="ECO:0000313" key="5">
    <source>
        <dbReference type="Proteomes" id="UP000033415"/>
    </source>
</evidence>
<accession>A0A081QD02</accession>
<organism evidence="4 5">
    <name type="scientific">Streptococcus mitis</name>
    <dbReference type="NCBI Taxonomy" id="28037"/>
    <lineage>
        <taxon>Bacteria</taxon>
        <taxon>Bacillati</taxon>
        <taxon>Bacillota</taxon>
        <taxon>Bacilli</taxon>
        <taxon>Lactobacillales</taxon>
        <taxon>Streptococcaceae</taxon>
        <taxon>Streptococcus</taxon>
        <taxon>Streptococcus mitis group</taxon>
    </lineage>
</organism>
<reference evidence="4 5" key="1">
    <citation type="submission" date="2015-02" db="EMBL/GenBank/DDBJ databases">
        <title>Evolution of amylase-binding proteins of oral streptococcal species.</title>
        <authorList>
            <person name="Haase E.M."/>
        </authorList>
    </citation>
    <scope>NUCLEOTIDE SEQUENCE [LARGE SCALE GENOMIC DNA]</scope>
    <source>
        <strain evidence="4 5">SK137</strain>
    </source>
</reference>
<comment type="subcellular location">
    <subcellularLocation>
        <location evidence="1">Virion</location>
    </subcellularLocation>
</comment>
<evidence type="ECO:0000313" key="4">
    <source>
        <dbReference type="EMBL" id="KJQ69862.1"/>
    </source>
</evidence>
<feature type="domain" description="Phage capsid-like C-terminal" evidence="3">
    <location>
        <begin position="149"/>
        <end position="364"/>
    </location>
</feature>
<dbReference type="RefSeq" id="WP_033686232.1">
    <property type="nucleotide sequence ID" value="NZ_JYGQ01000004.1"/>
</dbReference>